<name>A0A512PD04_9CELL</name>
<dbReference type="InterPro" id="IPR029058">
    <property type="entry name" value="AB_hydrolase_fold"/>
</dbReference>
<evidence type="ECO:0000313" key="5">
    <source>
        <dbReference type="Proteomes" id="UP000321798"/>
    </source>
</evidence>
<feature type="compositionally biased region" description="Polar residues" evidence="2">
    <location>
        <begin position="1"/>
        <end position="16"/>
    </location>
</feature>
<dbReference type="GO" id="GO:0016787">
    <property type="term" value="F:hydrolase activity"/>
    <property type="evidence" value="ECO:0007669"/>
    <property type="project" value="UniProtKB-KW"/>
</dbReference>
<feature type="region of interest" description="Disordered" evidence="2">
    <location>
        <begin position="1"/>
        <end position="37"/>
    </location>
</feature>
<dbReference type="Proteomes" id="UP000321798">
    <property type="component" value="Unassembled WGS sequence"/>
</dbReference>
<dbReference type="AlphaFoldDB" id="A0A512PD04"/>
<evidence type="ECO:0000256" key="1">
    <source>
        <dbReference type="ARBA" id="ARBA00022801"/>
    </source>
</evidence>
<evidence type="ECO:0000259" key="3">
    <source>
        <dbReference type="Pfam" id="PF07859"/>
    </source>
</evidence>
<dbReference type="Gene3D" id="3.40.50.1820">
    <property type="entry name" value="alpha/beta hydrolase"/>
    <property type="match status" value="1"/>
</dbReference>
<gene>
    <name evidence="4" type="ORF">CSO01_18090</name>
</gene>
<dbReference type="EMBL" id="BKAL01000006">
    <property type="protein sequence ID" value="GEP69094.1"/>
    <property type="molecule type" value="Genomic_DNA"/>
</dbReference>
<keyword evidence="5" id="KW-1185">Reference proteome</keyword>
<evidence type="ECO:0000256" key="2">
    <source>
        <dbReference type="SAM" id="MobiDB-lite"/>
    </source>
</evidence>
<evidence type="ECO:0000313" key="4">
    <source>
        <dbReference type="EMBL" id="GEP69094.1"/>
    </source>
</evidence>
<keyword evidence="1" id="KW-0378">Hydrolase</keyword>
<dbReference type="PANTHER" id="PTHR48081">
    <property type="entry name" value="AB HYDROLASE SUPERFAMILY PROTEIN C4A8.06C"/>
    <property type="match status" value="1"/>
</dbReference>
<feature type="domain" description="Alpha/beta hydrolase fold-3" evidence="3">
    <location>
        <begin position="114"/>
        <end position="281"/>
    </location>
</feature>
<dbReference type="PANTHER" id="PTHR48081:SF8">
    <property type="entry name" value="ALPHA_BETA HYDROLASE FOLD-3 DOMAIN-CONTAINING PROTEIN-RELATED"/>
    <property type="match status" value="1"/>
</dbReference>
<proteinExistence type="predicted"/>
<dbReference type="InterPro" id="IPR013094">
    <property type="entry name" value="AB_hydrolase_3"/>
</dbReference>
<protein>
    <submittedName>
        <fullName evidence="4">Esterase</fullName>
    </submittedName>
</protein>
<sequence length="308" mass="31785">MNQSSDSVDAQLQGNDMTGRVGPSPRPEEPLIAADTVDGPAGPVPVRVYTPAEPSGVGFVWAHGGGFTWGDLDMPEAHDVACGLARRGIAVVSVDYHRAPVAGLWLDSGVRPRPGVHAPIPALDVQAAYVWAVSRVPGVDVWALGGASAGGNLAASTALRLGLDGGLRPALVVLAYPTLHAVQPEPSAELRAVLASDPESNEFDAARSAAMYANYVGDGEADVFAAPGMAGADELRSFPPTLVLNSEADALRASGEAFAAALSDAGVAVELAMEAGARHGHLSRPEEAAWTRSLKLIARRLLALTREA</sequence>
<dbReference type="Pfam" id="PF07859">
    <property type="entry name" value="Abhydrolase_3"/>
    <property type="match status" value="2"/>
</dbReference>
<comment type="caution">
    <text evidence="4">The sequence shown here is derived from an EMBL/GenBank/DDBJ whole genome shotgun (WGS) entry which is preliminary data.</text>
</comment>
<organism evidence="4 5">
    <name type="scientific">Cellulomonas soli</name>
    <dbReference type="NCBI Taxonomy" id="931535"/>
    <lineage>
        <taxon>Bacteria</taxon>
        <taxon>Bacillati</taxon>
        <taxon>Actinomycetota</taxon>
        <taxon>Actinomycetes</taxon>
        <taxon>Micrococcales</taxon>
        <taxon>Cellulomonadaceae</taxon>
        <taxon>Cellulomonas</taxon>
    </lineage>
</organism>
<reference evidence="4 5" key="1">
    <citation type="submission" date="2019-07" db="EMBL/GenBank/DDBJ databases">
        <title>Whole genome shotgun sequence of Cellulomonas soli NBRC 109434.</title>
        <authorList>
            <person name="Hosoyama A."/>
            <person name="Uohara A."/>
            <person name="Ohji S."/>
            <person name="Ichikawa N."/>
        </authorList>
    </citation>
    <scope>NUCLEOTIDE SEQUENCE [LARGE SCALE GENOMIC DNA]</scope>
    <source>
        <strain evidence="4 5">NBRC 109434</strain>
    </source>
</reference>
<accession>A0A512PD04</accession>
<feature type="domain" description="Alpha/beta hydrolase fold-3" evidence="3">
    <location>
        <begin position="60"/>
        <end position="100"/>
    </location>
</feature>
<dbReference type="SUPFAM" id="SSF53474">
    <property type="entry name" value="alpha/beta-Hydrolases"/>
    <property type="match status" value="1"/>
</dbReference>
<dbReference type="InterPro" id="IPR050300">
    <property type="entry name" value="GDXG_lipolytic_enzyme"/>
</dbReference>